<protein>
    <submittedName>
        <fullName evidence="2">Uncharacterized protein</fullName>
    </submittedName>
</protein>
<proteinExistence type="predicted"/>
<comment type="caution">
    <text evidence="2">The sequence shown here is derived from an EMBL/GenBank/DDBJ whole genome shotgun (WGS) entry which is preliminary data.</text>
</comment>
<name>A0ABQ7Q6P2_PLUXY</name>
<evidence type="ECO:0000256" key="1">
    <source>
        <dbReference type="SAM" id="MobiDB-lite"/>
    </source>
</evidence>
<evidence type="ECO:0000313" key="2">
    <source>
        <dbReference type="EMBL" id="KAG7300912.1"/>
    </source>
</evidence>
<sequence>MVPLEAGGSQRDPTDESQSANMDGGCGCGLPHAGSGGRTFDDCKIILSSRGHTPGPQDGTAERRVRTATNCPPTYHLPTIDWRREHEDVTVMEEPERHGFRNARGLLV</sequence>
<reference evidence="2 3" key="1">
    <citation type="submission" date="2021-06" db="EMBL/GenBank/DDBJ databases">
        <title>A haploid diamondback moth (Plutella xylostella L.) genome assembly resolves 31 chromosomes and identifies a diamide resistance mutation.</title>
        <authorList>
            <person name="Ward C.M."/>
            <person name="Perry K.D."/>
            <person name="Baker G."/>
            <person name="Powis K."/>
            <person name="Heckel D.G."/>
            <person name="Baxter S.W."/>
        </authorList>
    </citation>
    <scope>NUCLEOTIDE SEQUENCE [LARGE SCALE GENOMIC DNA]</scope>
    <source>
        <strain evidence="2 3">LV</strain>
        <tissue evidence="2">Single pupa</tissue>
    </source>
</reference>
<dbReference type="Proteomes" id="UP000823941">
    <property type="component" value="Chromosome 20"/>
</dbReference>
<feature type="region of interest" description="Disordered" evidence="1">
    <location>
        <begin position="47"/>
        <end position="72"/>
    </location>
</feature>
<keyword evidence="3" id="KW-1185">Reference proteome</keyword>
<dbReference type="EMBL" id="JAHIBW010000020">
    <property type="protein sequence ID" value="KAG7300912.1"/>
    <property type="molecule type" value="Genomic_DNA"/>
</dbReference>
<organism evidence="2 3">
    <name type="scientific">Plutella xylostella</name>
    <name type="common">Diamondback moth</name>
    <name type="synonym">Plutella maculipennis</name>
    <dbReference type="NCBI Taxonomy" id="51655"/>
    <lineage>
        <taxon>Eukaryota</taxon>
        <taxon>Metazoa</taxon>
        <taxon>Ecdysozoa</taxon>
        <taxon>Arthropoda</taxon>
        <taxon>Hexapoda</taxon>
        <taxon>Insecta</taxon>
        <taxon>Pterygota</taxon>
        <taxon>Neoptera</taxon>
        <taxon>Endopterygota</taxon>
        <taxon>Lepidoptera</taxon>
        <taxon>Glossata</taxon>
        <taxon>Ditrysia</taxon>
        <taxon>Yponomeutoidea</taxon>
        <taxon>Plutellidae</taxon>
        <taxon>Plutella</taxon>
    </lineage>
</organism>
<gene>
    <name evidence="2" type="ORF">JYU34_015255</name>
</gene>
<evidence type="ECO:0000313" key="3">
    <source>
        <dbReference type="Proteomes" id="UP000823941"/>
    </source>
</evidence>
<accession>A0ABQ7Q6P2</accession>
<feature type="region of interest" description="Disordered" evidence="1">
    <location>
        <begin position="1"/>
        <end position="31"/>
    </location>
</feature>